<proteinExistence type="predicted"/>
<feature type="transmembrane region" description="Helical" evidence="6">
    <location>
        <begin position="23"/>
        <end position="46"/>
    </location>
</feature>
<dbReference type="EMBL" id="JAOQKE010000001">
    <property type="protein sequence ID" value="MCU6724172.1"/>
    <property type="molecule type" value="Genomic_DNA"/>
</dbReference>
<keyword evidence="8" id="KW-1185">Reference proteome</keyword>
<feature type="transmembrane region" description="Helical" evidence="6">
    <location>
        <begin position="132"/>
        <end position="152"/>
    </location>
</feature>
<evidence type="ECO:0000256" key="1">
    <source>
        <dbReference type="ARBA" id="ARBA00004651"/>
    </source>
</evidence>
<dbReference type="PANTHER" id="PTHR30213">
    <property type="entry name" value="INNER MEMBRANE PROTEIN YHJD"/>
    <property type="match status" value="1"/>
</dbReference>
<evidence type="ECO:0000256" key="2">
    <source>
        <dbReference type="ARBA" id="ARBA00022475"/>
    </source>
</evidence>
<organism evidence="7 8">
    <name type="scientific">Muricoprocola aceti</name>
    <dbReference type="NCBI Taxonomy" id="2981772"/>
    <lineage>
        <taxon>Bacteria</taxon>
        <taxon>Bacillati</taxon>
        <taxon>Bacillota</taxon>
        <taxon>Clostridia</taxon>
        <taxon>Lachnospirales</taxon>
        <taxon>Lachnospiraceae</taxon>
        <taxon>Muricoprocola</taxon>
    </lineage>
</organism>
<dbReference type="PIRSF" id="PIRSF035875">
    <property type="entry name" value="RNase_BN"/>
    <property type="match status" value="1"/>
</dbReference>
<evidence type="ECO:0000313" key="8">
    <source>
        <dbReference type="Proteomes" id="UP001652338"/>
    </source>
</evidence>
<dbReference type="Pfam" id="PF03631">
    <property type="entry name" value="Virul_fac_BrkB"/>
    <property type="match status" value="1"/>
</dbReference>
<dbReference type="RefSeq" id="WP_262653433.1">
    <property type="nucleotide sequence ID" value="NZ_JAOQKE010000001.1"/>
</dbReference>
<protein>
    <submittedName>
        <fullName evidence="7">YihY/virulence factor BrkB family protein</fullName>
    </submittedName>
</protein>
<feature type="transmembrane region" description="Helical" evidence="6">
    <location>
        <begin position="172"/>
        <end position="195"/>
    </location>
</feature>
<keyword evidence="5 6" id="KW-0472">Membrane</keyword>
<feature type="transmembrane region" description="Helical" evidence="6">
    <location>
        <begin position="207"/>
        <end position="228"/>
    </location>
</feature>
<dbReference type="NCBIfam" id="TIGR00765">
    <property type="entry name" value="yihY_not_rbn"/>
    <property type="match status" value="1"/>
</dbReference>
<keyword evidence="3 6" id="KW-0812">Transmembrane</keyword>
<evidence type="ECO:0000256" key="4">
    <source>
        <dbReference type="ARBA" id="ARBA00022989"/>
    </source>
</evidence>
<accession>A0ABT2SI48</accession>
<evidence type="ECO:0000313" key="7">
    <source>
        <dbReference type="EMBL" id="MCU6724172.1"/>
    </source>
</evidence>
<keyword evidence="4 6" id="KW-1133">Transmembrane helix</keyword>
<name>A0ABT2SI48_9FIRM</name>
<evidence type="ECO:0000256" key="5">
    <source>
        <dbReference type="ARBA" id="ARBA00023136"/>
    </source>
</evidence>
<keyword evidence="2" id="KW-1003">Cell membrane</keyword>
<reference evidence="7 8" key="1">
    <citation type="journal article" date="2021" name="ISME Commun">
        <title>Automated analysis of genomic sequences facilitates high-throughput and comprehensive description of bacteria.</title>
        <authorList>
            <person name="Hitch T.C.A."/>
        </authorList>
    </citation>
    <scope>NUCLEOTIDE SEQUENCE [LARGE SCALE GENOMIC DNA]</scope>
    <source>
        <strain evidence="7 8">Sanger_29</strain>
    </source>
</reference>
<sequence length="281" mass="31762">MTTIAKIKEIVLRFMKKMKKDRVSAAAAESAFFVIMGFVPFFMLLLTLVQYTELSPEMVMSILMEMLPASFYDLIVDIVKDLFTQSTALMSGTVIAAVWATSRSVLAITNGLNSVRSVGENRNYFYMRMRSGIYIVFLVIAIFMSIVMLLFGNWIQDRLLQYIPVLGELTGLIISFRAVASLGILSLIFLSLYTALPNCKMSPIRQIPGAVFTAAAWSILSYGFSIYFSYFAQGNRVSVYGSLTTVAMMMLWLYFCMWLLFLGAEVNCYLEYPDSFIDQLE</sequence>
<dbReference type="PANTHER" id="PTHR30213:SF0">
    <property type="entry name" value="UPF0761 MEMBRANE PROTEIN YIHY"/>
    <property type="match status" value="1"/>
</dbReference>
<evidence type="ECO:0000256" key="6">
    <source>
        <dbReference type="SAM" id="Phobius"/>
    </source>
</evidence>
<dbReference type="Proteomes" id="UP001652338">
    <property type="component" value="Unassembled WGS sequence"/>
</dbReference>
<gene>
    <name evidence="7" type="ORF">OCV47_02155</name>
</gene>
<comment type="subcellular location">
    <subcellularLocation>
        <location evidence="1">Cell membrane</location>
        <topology evidence="1">Multi-pass membrane protein</topology>
    </subcellularLocation>
</comment>
<feature type="transmembrane region" description="Helical" evidence="6">
    <location>
        <begin position="240"/>
        <end position="262"/>
    </location>
</feature>
<evidence type="ECO:0000256" key="3">
    <source>
        <dbReference type="ARBA" id="ARBA00022692"/>
    </source>
</evidence>
<dbReference type="InterPro" id="IPR017039">
    <property type="entry name" value="Virul_fac_BrkB"/>
</dbReference>
<comment type="caution">
    <text evidence="7">The sequence shown here is derived from an EMBL/GenBank/DDBJ whole genome shotgun (WGS) entry which is preliminary data.</text>
</comment>